<dbReference type="InterPro" id="IPR018060">
    <property type="entry name" value="HTH_AraC"/>
</dbReference>
<dbReference type="Pfam" id="PF12833">
    <property type="entry name" value="HTH_18"/>
    <property type="match status" value="1"/>
</dbReference>
<dbReference type="AlphaFoldDB" id="A0A7G9T4J6"/>
<dbReference type="InterPro" id="IPR003313">
    <property type="entry name" value="AraC-bd"/>
</dbReference>
<dbReference type="PANTHER" id="PTHR43280:SF28">
    <property type="entry name" value="HTH-TYPE TRANSCRIPTIONAL ACTIVATOR RHAS"/>
    <property type="match status" value="1"/>
</dbReference>
<feature type="domain" description="HTH araC/xylS-type" evidence="4">
    <location>
        <begin position="176"/>
        <end position="274"/>
    </location>
</feature>
<evidence type="ECO:0000313" key="5">
    <source>
        <dbReference type="EMBL" id="QNN75021.1"/>
    </source>
</evidence>
<dbReference type="InterPro" id="IPR020449">
    <property type="entry name" value="Tscrpt_reg_AraC-type_HTH"/>
</dbReference>
<dbReference type="SUPFAM" id="SSF51215">
    <property type="entry name" value="Regulatory protein AraC"/>
    <property type="match status" value="1"/>
</dbReference>
<dbReference type="GO" id="GO:0043565">
    <property type="term" value="F:sequence-specific DNA binding"/>
    <property type="evidence" value="ECO:0007669"/>
    <property type="project" value="InterPro"/>
</dbReference>
<evidence type="ECO:0000256" key="3">
    <source>
        <dbReference type="ARBA" id="ARBA00023163"/>
    </source>
</evidence>
<dbReference type="EMBL" id="CP060724">
    <property type="protein sequence ID" value="QNN75021.1"/>
    <property type="molecule type" value="Genomic_DNA"/>
</dbReference>
<name>A0A7G9T4J6_9LACO</name>
<reference evidence="5 6" key="1">
    <citation type="submission" date="2020-08" db="EMBL/GenBank/DDBJ databases">
        <title>Genome sequence of Weissella diestrammenae KACC 16890T.</title>
        <authorList>
            <person name="Hyun D.-W."/>
            <person name="Bae J.-W."/>
        </authorList>
    </citation>
    <scope>NUCLEOTIDE SEQUENCE [LARGE SCALE GENOMIC DNA]</scope>
    <source>
        <strain evidence="5 6">KACC 16890</strain>
    </source>
</reference>
<dbReference type="InterPro" id="IPR009057">
    <property type="entry name" value="Homeodomain-like_sf"/>
</dbReference>
<dbReference type="PRINTS" id="PR00032">
    <property type="entry name" value="HTHARAC"/>
</dbReference>
<accession>A0A7G9T4J6</accession>
<keyword evidence="2" id="KW-0238">DNA-binding</keyword>
<dbReference type="Proteomes" id="UP000515800">
    <property type="component" value="Chromosome"/>
</dbReference>
<dbReference type="PROSITE" id="PS01124">
    <property type="entry name" value="HTH_ARAC_FAMILY_2"/>
    <property type="match status" value="1"/>
</dbReference>
<evidence type="ECO:0000256" key="2">
    <source>
        <dbReference type="ARBA" id="ARBA00023125"/>
    </source>
</evidence>
<dbReference type="SMART" id="SM00342">
    <property type="entry name" value="HTH_ARAC"/>
    <property type="match status" value="1"/>
</dbReference>
<dbReference type="Gene3D" id="1.10.10.60">
    <property type="entry name" value="Homeodomain-like"/>
    <property type="match status" value="2"/>
</dbReference>
<gene>
    <name evidence="5" type="ORF">H9L19_06450</name>
</gene>
<organism evidence="5 6">
    <name type="scientific">Weissella diestrammenae</name>
    <dbReference type="NCBI Taxonomy" id="1162633"/>
    <lineage>
        <taxon>Bacteria</taxon>
        <taxon>Bacillati</taxon>
        <taxon>Bacillota</taxon>
        <taxon>Bacilli</taxon>
        <taxon>Lactobacillales</taxon>
        <taxon>Lactobacillaceae</taxon>
        <taxon>Weissella</taxon>
    </lineage>
</organism>
<dbReference type="InterPro" id="IPR037923">
    <property type="entry name" value="HTH-like"/>
</dbReference>
<dbReference type="RefSeq" id="WP_187528856.1">
    <property type="nucleotide sequence ID" value="NZ_CP060724.1"/>
</dbReference>
<keyword evidence="6" id="KW-1185">Reference proteome</keyword>
<keyword evidence="3" id="KW-0804">Transcription</keyword>
<proteinExistence type="predicted"/>
<dbReference type="KEGG" id="wdi:H9L19_06450"/>
<evidence type="ECO:0000256" key="1">
    <source>
        <dbReference type="ARBA" id="ARBA00023015"/>
    </source>
</evidence>
<dbReference type="Pfam" id="PF02311">
    <property type="entry name" value="AraC_binding"/>
    <property type="match status" value="1"/>
</dbReference>
<sequence>MAKSSVELLDSLPTRAKLFFNSCGVKQTFPFDTFEHTPNQNYVIQFIQSGEGYVFFNHQRYQLRPGTCFLVAPGDSMMILSSLNRPLTYGWLSFSGTDVQHIVQNQKSFSPNYIFNSVWLETYVTLIDQALKFDKSPQPSQQDLDYLMTNFINTFITDTLENELQPLSVTFSSYAQQAQHFIEQHYCEDISIANIADAIKIDRSYLSRLFHDQFGMAPKSWLIGIRFNRACQLLQKTNLSIAQISDRTGFNSLCVFSRAFSKIFNMTPSDYRKLSGEFAQNQHQTLTLSETLI</sequence>
<dbReference type="PANTHER" id="PTHR43280">
    <property type="entry name" value="ARAC-FAMILY TRANSCRIPTIONAL REGULATOR"/>
    <property type="match status" value="1"/>
</dbReference>
<dbReference type="GO" id="GO:0003700">
    <property type="term" value="F:DNA-binding transcription factor activity"/>
    <property type="evidence" value="ECO:0007669"/>
    <property type="project" value="InterPro"/>
</dbReference>
<dbReference type="SUPFAM" id="SSF46689">
    <property type="entry name" value="Homeodomain-like"/>
    <property type="match status" value="2"/>
</dbReference>
<evidence type="ECO:0000259" key="4">
    <source>
        <dbReference type="PROSITE" id="PS01124"/>
    </source>
</evidence>
<keyword evidence="1" id="KW-0805">Transcription regulation</keyword>
<protein>
    <submittedName>
        <fullName evidence="5">AraC family transcriptional regulator</fullName>
    </submittedName>
</protein>
<evidence type="ECO:0000313" key="6">
    <source>
        <dbReference type="Proteomes" id="UP000515800"/>
    </source>
</evidence>